<dbReference type="Pfam" id="PF07751">
    <property type="entry name" value="Abi_2"/>
    <property type="match status" value="1"/>
</dbReference>
<sequence>MIMVRDEFLTFKEQVKLFKDRGMIITDEKKAEKVLQFINYYKLKECSLPYFKNGQYVQGITFDEILTRFYENKNLRINLLRLTEKVEISLKTKFSYLIGEKFGAYGYLDFYKWVDKTEYCRHFRTFKEKDFKKRIDRSLGNSKNELLETYKQNHNKIPIWLVTDILTFGEILDLYKLLYKKYQNKIAKEHNLSGIIYLSWLENINLIRNLSAHNSNIVDIKFSTKPKILDEFKNKLYFINDKISDRIAVSVLILEYLVFVINLKYPGGAIRKSLKKLCRNRTDEEAQKLGFKDFETIKNLKI</sequence>
<proteinExistence type="predicted"/>
<dbReference type="Proteomes" id="UP000422644">
    <property type="component" value="Chromosome"/>
</dbReference>
<reference evidence="1 2" key="1">
    <citation type="submission" date="2019-07" db="EMBL/GenBank/DDBJ databases">
        <title>Complete Genome Sequence of Leptotrichia trevisanii Strain JMUB3870.</title>
        <authorList>
            <person name="Watanabe S."/>
            <person name="Cui L."/>
        </authorList>
    </citation>
    <scope>NUCLEOTIDE SEQUENCE [LARGE SCALE GENOMIC DNA]</scope>
    <source>
        <strain evidence="1 2">JMUB3870</strain>
    </source>
</reference>
<evidence type="ECO:0000313" key="1">
    <source>
        <dbReference type="EMBL" id="BBM44095.1"/>
    </source>
</evidence>
<name>A0A510K0C9_9FUSO</name>
<dbReference type="InterPro" id="IPR017034">
    <property type="entry name" value="Abi_system_AbiD/AbiF"/>
</dbReference>
<dbReference type="AlphaFoldDB" id="A0A510K0C9"/>
<organism evidence="1 2">
    <name type="scientific">Leptotrichia trevisanii</name>
    <dbReference type="NCBI Taxonomy" id="109328"/>
    <lineage>
        <taxon>Bacteria</taxon>
        <taxon>Fusobacteriati</taxon>
        <taxon>Fusobacteriota</taxon>
        <taxon>Fusobacteriia</taxon>
        <taxon>Fusobacteriales</taxon>
        <taxon>Leptotrichiaceae</taxon>
        <taxon>Leptotrichia</taxon>
    </lineage>
</organism>
<dbReference type="EMBL" id="AP019831">
    <property type="protein sequence ID" value="BBM44095.1"/>
    <property type="molecule type" value="Genomic_DNA"/>
</dbReference>
<keyword evidence="2" id="KW-1185">Reference proteome</keyword>
<accession>A0A510K0C9</accession>
<evidence type="ECO:0000313" key="2">
    <source>
        <dbReference type="Proteomes" id="UP000422644"/>
    </source>
</evidence>
<dbReference type="RefSeq" id="WP_232056106.1">
    <property type="nucleotide sequence ID" value="NZ_AP019831.1"/>
</dbReference>
<protein>
    <submittedName>
        <fullName evidence="1">Abortive infection bacteriophage resistance protein</fullName>
    </submittedName>
</protein>
<dbReference type="PIRSF" id="PIRSF034934">
    <property type="entry name" value="AbiF_AbiD"/>
    <property type="match status" value="1"/>
</dbReference>
<gene>
    <name evidence="1" type="ORF">JMUB3870_0194</name>
</gene>
<dbReference type="InterPro" id="IPR011664">
    <property type="entry name" value="Abi_system_AbiD/AbiF-like"/>
</dbReference>